<dbReference type="InterPro" id="IPR036866">
    <property type="entry name" value="RibonucZ/Hydroxyglut_hydro"/>
</dbReference>
<evidence type="ECO:0000256" key="21">
    <source>
        <dbReference type="ARBA" id="ARBA00032616"/>
    </source>
</evidence>
<feature type="compositionally biased region" description="Basic and acidic residues" evidence="24">
    <location>
        <begin position="1273"/>
        <end position="1286"/>
    </location>
</feature>
<keyword evidence="14" id="KW-0862">Zinc</keyword>
<dbReference type="GO" id="GO:0042645">
    <property type="term" value="C:mitochondrial nucleoid"/>
    <property type="evidence" value="ECO:0007669"/>
    <property type="project" value="UniProtKB-ARBA"/>
</dbReference>
<evidence type="ECO:0000256" key="7">
    <source>
        <dbReference type="ARBA" id="ARBA00013357"/>
    </source>
</evidence>
<dbReference type="Proteomes" id="UP000829999">
    <property type="component" value="Chromosome 26"/>
</dbReference>
<dbReference type="FunFam" id="3.60.15.10:FF:000014">
    <property type="entry name" value="Zinc phosphodiesterase ELAC protein 2"/>
    <property type="match status" value="1"/>
</dbReference>
<evidence type="ECO:0000256" key="1">
    <source>
        <dbReference type="ARBA" id="ARBA00000402"/>
    </source>
</evidence>
<feature type="compositionally biased region" description="Polar residues" evidence="24">
    <location>
        <begin position="1403"/>
        <end position="1435"/>
    </location>
</feature>
<dbReference type="OrthoDB" id="527344at2759"/>
<feature type="region of interest" description="Disordered" evidence="24">
    <location>
        <begin position="884"/>
        <end position="1003"/>
    </location>
</feature>
<sequence length="1565" mass="175571">MYGISVLFSSRVVSKRSIRRYSSDSTKKLLEFLADMPKATSARIAEAQRQRQQITKKSEKYGPSTVYLQVIGSGARGAPNTLYLFTDQKRYLFNCGECTQRLAHEHKVKLSRLDHIFITSKTWRNIGGLPGLSLTLQDVGVPNITLHGPEGLDDLYTATKRFVIMKDMNVTMAKCSPLEDFEDNVMNVKYVLLGPMDNILQGKEKPAAKRPRLDSNSEREYEEFIHDDTDYYRSHIRNMEANSSNAQKNKHLRDKPKSKPLHNEKENAQKKKTDKVLHELQKKTNCSVAYICTLKKRLGTLDLAKCVELGVKPGPMLGQLKSGQDVVLPDGSLVMSKDVKTPDDPGPVFIVLDVPDLTYLKETEFSAHFDNARNPPENIPALIVHFTPPHVFHHPTYRSFMAMFGPCTRHLVLNAQNCCLGSEAVHRTQHKLHLLDPDIFPLLRDVSVPAVWNAHPPVPKTNSPIRLKGLEELKNKIALAQFQNIINLEGSAKGDGHQPTVEECDSIPKLELLAGRTLTMYHLRPKKQLDRTAEPKLHIQSYIQETMDVDGFVGSLEQFRHLVDGMRYARCDSKEYPKVVFLGTGSCIPSKTRNTSAIVLHIDENKSILLDCGEGTFGQLVRFYGPKKVNSFLRTLKAIYISHLHADHHIGLIGVIQARREALHELNAGSEHPIPAPPLYLLAPGQIITWLTWYDHQFEKIKNEFTLIPNQNLLHDHAHNQEVSSAVLAAMGVQNIKTCHVAHCPNAFGVAVELDDGYKVTYSGDTLPCDELVRIGENSTLLIHEATMEDELADEARMKMHSTTTQAIDIGRQMKARYTVLTHFSQRYARLPRLNAHILNDNNSVGIAFDNMQITMSDLDLLPHMYAPLQLMFAEHCVEMELKAAHRQRQRDRQASPLPDSTSSRLQSLSRGRRVPSTGATVSPAPRLRYRESNASRLRQEIKGMTVWGTVRKPRSRSNSASTSGSHEVTVTKAKLDEPRSSSRQHSLERPKNAEKEFTLHSQSDHISNDVHISMKESNVSSSPNVVNTRSKTLSSVGPSHLPSAEEVLEVMGKNRNTHRFHSIVGHAKQTTDAGYGKPLVTPINKKLTIMREEKWYPTLNPSNEKITTGVPAPKTPTRTWKAENREGAPRNTAKQPDLMLIPKTLVKCHKFDVVTSVLGHILFWRVARMTAYVYPICGSNGIVIVTILAFAVLFWTATKSSLTGNKLRASNTNPNVFPETKTPALRSNVASRLRTIPITRPSASSLPRNKSPTRQYKTICKPQEVLSVQTKQRYDRNMKSKDKRITKPWKPEVNSRACDTPPRSPTRTTTPIGVVTPTRVSSPAPKRSLPSETNKPCDTPSLTPSEVSSPTRVSSPAPKRTLLSEINRVCAASRDPSRSSSTAEVPSTTRASSPAPKKILPSETTSRICSTPPRSANRTLSPTRGRVTSPTRASSPAAKRTLPSEPTNKQMIPNDDDDIANEKLIKESFLSFPTRGPPGPYNRSFKPQLEDIKSSNLLVNKKDQDKKSCPMTEKTEENIPSQSKFNEELRRRQLNEVKKKFQSKRFFTDSKYDKIEGLNWITWK</sequence>
<keyword evidence="13" id="KW-0378">Hydrolase</keyword>
<evidence type="ECO:0000256" key="8">
    <source>
        <dbReference type="ARBA" id="ARBA00022553"/>
    </source>
</evidence>
<keyword evidence="15" id="KW-0809">Transit peptide</keyword>
<keyword evidence="17" id="KW-0539">Nucleus</keyword>
<feature type="compositionally biased region" description="Low complexity" evidence="24">
    <location>
        <begin position="1018"/>
        <end position="1028"/>
    </location>
</feature>
<keyword evidence="25" id="KW-0812">Transmembrane</keyword>
<keyword evidence="12" id="KW-0255">Endonuclease</keyword>
<feature type="region of interest" description="Disordered" evidence="24">
    <location>
        <begin position="241"/>
        <end position="274"/>
    </location>
</feature>
<evidence type="ECO:0000256" key="14">
    <source>
        <dbReference type="ARBA" id="ARBA00022833"/>
    </source>
</evidence>
<feature type="compositionally biased region" description="Polar residues" evidence="24">
    <location>
        <begin position="1379"/>
        <end position="1393"/>
    </location>
</feature>
<evidence type="ECO:0000256" key="23">
    <source>
        <dbReference type="ARBA" id="ARBA00047136"/>
    </source>
</evidence>
<comment type="function">
    <text evidence="22">Zinc phosphodiesterase, which displays mitochondrial tRNA 3'-processing endonuclease activity. Involved in tRNA maturation, by removing a 3'-trailer from precursor tRNA. Associates with mitochondrial DNA complexes at the nucleoids to initiate RNA processing and ribosome assembly.</text>
</comment>
<evidence type="ECO:0000256" key="18">
    <source>
        <dbReference type="ARBA" id="ARBA00030689"/>
    </source>
</evidence>
<comment type="subunit">
    <text evidence="23">Homodimer. Interacts with PTCD1.</text>
</comment>
<keyword evidence="25" id="KW-1133">Transmembrane helix</keyword>
<keyword evidence="25" id="KW-0472">Membrane</keyword>
<dbReference type="Pfam" id="PF13691">
    <property type="entry name" value="Lactamase_B_4"/>
    <property type="match status" value="1"/>
</dbReference>
<keyword evidence="10" id="KW-0540">Nuclease</keyword>
<evidence type="ECO:0000256" key="3">
    <source>
        <dbReference type="ARBA" id="ARBA00004123"/>
    </source>
</evidence>
<evidence type="ECO:0000313" key="27">
    <source>
        <dbReference type="Proteomes" id="UP000829999"/>
    </source>
</evidence>
<reference evidence="28" key="1">
    <citation type="submission" date="2025-08" db="UniProtKB">
        <authorList>
            <consortium name="RefSeq"/>
        </authorList>
    </citation>
    <scope>IDENTIFICATION</scope>
    <source>
        <tissue evidence="28">Whole larval tissue</tissue>
    </source>
</reference>
<dbReference type="EC" id="3.1.26.11" evidence="6"/>
<feature type="region of interest" description="Disordered" evidence="24">
    <location>
        <begin position="1504"/>
        <end position="1528"/>
    </location>
</feature>
<feature type="compositionally biased region" description="Basic and acidic residues" evidence="24">
    <location>
        <begin position="255"/>
        <end position="274"/>
    </location>
</feature>
<evidence type="ECO:0000256" key="5">
    <source>
        <dbReference type="ARBA" id="ARBA00007823"/>
    </source>
</evidence>
<dbReference type="CTD" id="36086"/>
<dbReference type="Gene3D" id="3.60.15.10">
    <property type="entry name" value="Ribonuclease Z/Hydroxyacylglutathione hydrolase-like"/>
    <property type="match status" value="2"/>
</dbReference>
<organism evidence="27 28">
    <name type="scientific">Spodoptera frugiperda</name>
    <name type="common">Fall armyworm</name>
    <dbReference type="NCBI Taxonomy" id="7108"/>
    <lineage>
        <taxon>Eukaryota</taxon>
        <taxon>Metazoa</taxon>
        <taxon>Ecdysozoa</taxon>
        <taxon>Arthropoda</taxon>
        <taxon>Hexapoda</taxon>
        <taxon>Insecta</taxon>
        <taxon>Pterygota</taxon>
        <taxon>Neoptera</taxon>
        <taxon>Endopterygota</taxon>
        <taxon>Lepidoptera</taxon>
        <taxon>Glossata</taxon>
        <taxon>Ditrysia</taxon>
        <taxon>Noctuoidea</taxon>
        <taxon>Noctuidae</taxon>
        <taxon>Amphipyrinae</taxon>
        <taxon>Spodoptera</taxon>
    </lineage>
</organism>
<feature type="domain" description="tRNase Z endonuclease" evidence="26">
    <location>
        <begin position="81"/>
        <end position="128"/>
    </location>
</feature>
<comment type="similarity">
    <text evidence="5">Belongs to the RNase Z family.</text>
</comment>
<dbReference type="GO" id="GO:0005634">
    <property type="term" value="C:nucleus"/>
    <property type="evidence" value="ECO:0007669"/>
    <property type="project" value="UniProtKB-SubCell"/>
</dbReference>
<feature type="compositionally biased region" description="Basic and acidic residues" evidence="24">
    <location>
        <begin position="929"/>
        <end position="942"/>
    </location>
</feature>
<evidence type="ECO:0000256" key="24">
    <source>
        <dbReference type="SAM" id="MobiDB-lite"/>
    </source>
</evidence>
<dbReference type="InterPro" id="IPR027794">
    <property type="entry name" value="tRNase_Z_dom"/>
</dbReference>
<name>A0A9R0DKD7_SPOFR</name>
<dbReference type="InterPro" id="IPR047151">
    <property type="entry name" value="RNZ2-like"/>
</dbReference>
<dbReference type="GO" id="GO:0046872">
    <property type="term" value="F:metal ion binding"/>
    <property type="evidence" value="ECO:0007669"/>
    <property type="project" value="UniProtKB-KW"/>
</dbReference>
<evidence type="ECO:0000256" key="22">
    <source>
        <dbReference type="ARBA" id="ARBA00046098"/>
    </source>
</evidence>
<dbReference type="Pfam" id="PF23023">
    <property type="entry name" value="Anti-Pycsar_Apyc1"/>
    <property type="match status" value="1"/>
</dbReference>
<keyword evidence="16" id="KW-0496">Mitochondrion</keyword>
<protein>
    <recommendedName>
        <fullName evidence="7">Zinc phosphodiesterase ELAC protein 2</fullName>
        <ecNumber evidence="6">3.1.26.11</ecNumber>
    </recommendedName>
    <alternativeName>
        <fullName evidence="21">ElaC homolog protein 2</fullName>
    </alternativeName>
    <alternativeName>
        <fullName evidence="19">Ribonuclease Z 2</fullName>
    </alternativeName>
    <alternativeName>
        <fullName evidence="20">tRNA 3 endonuclease 2</fullName>
    </alternativeName>
    <alternativeName>
        <fullName evidence="18">tRNase Z 2</fullName>
    </alternativeName>
</protein>
<evidence type="ECO:0000256" key="25">
    <source>
        <dbReference type="SAM" id="Phobius"/>
    </source>
</evidence>
<dbReference type="PANTHER" id="PTHR12553:SF49">
    <property type="entry name" value="ZINC PHOSPHODIESTERASE ELAC PROTEIN 2"/>
    <property type="match status" value="1"/>
</dbReference>
<evidence type="ECO:0000313" key="28">
    <source>
        <dbReference type="RefSeq" id="XP_035458359.2"/>
    </source>
</evidence>
<feature type="region of interest" description="Disordered" evidence="24">
    <location>
        <begin position="1018"/>
        <end position="1041"/>
    </location>
</feature>
<evidence type="ECO:0000256" key="4">
    <source>
        <dbReference type="ARBA" id="ARBA00004305"/>
    </source>
</evidence>
<keyword evidence="11" id="KW-0479">Metal-binding</keyword>
<dbReference type="GeneID" id="118281764"/>
<keyword evidence="27" id="KW-1185">Reference proteome</keyword>
<evidence type="ECO:0000259" key="26">
    <source>
        <dbReference type="Pfam" id="PF13691"/>
    </source>
</evidence>
<feature type="compositionally biased region" description="Low complexity" evidence="24">
    <location>
        <begin position="957"/>
        <end position="966"/>
    </location>
</feature>
<proteinExistence type="inferred from homology"/>
<feature type="region of interest" description="Disordered" evidence="24">
    <location>
        <begin position="1273"/>
        <end position="1456"/>
    </location>
</feature>
<evidence type="ECO:0000256" key="13">
    <source>
        <dbReference type="ARBA" id="ARBA00022801"/>
    </source>
</evidence>
<gene>
    <name evidence="28" type="primary">LOC118281764</name>
</gene>
<dbReference type="SUPFAM" id="SSF56281">
    <property type="entry name" value="Metallo-hydrolase/oxidoreductase"/>
    <property type="match status" value="2"/>
</dbReference>
<accession>A0A9R0DKD7</accession>
<evidence type="ECO:0000256" key="6">
    <source>
        <dbReference type="ARBA" id="ARBA00012477"/>
    </source>
</evidence>
<dbReference type="GO" id="GO:1990180">
    <property type="term" value="P:mitochondrial tRNA 3'-end processing"/>
    <property type="evidence" value="ECO:0007669"/>
    <property type="project" value="TreeGrafter"/>
</dbReference>
<comment type="cofactor">
    <cofactor evidence="2">
        <name>Zn(2+)</name>
        <dbReference type="ChEBI" id="CHEBI:29105"/>
    </cofactor>
</comment>
<dbReference type="CDD" id="cd07718">
    <property type="entry name" value="RNaseZ_ELAC1_ELAC2-C-term-like_MBL-fold"/>
    <property type="match status" value="1"/>
</dbReference>
<evidence type="ECO:0000256" key="20">
    <source>
        <dbReference type="ARBA" id="ARBA00032104"/>
    </source>
</evidence>
<evidence type="ECO:0000256" key="10">
    <source>
        <dbReference type="ARBA" id="ARBA00022722"/>
    </source>
</evidence>
<comment type="subcellular location">
    <subcellularLocation>
        <location evidence="4">Mitochondrion matrix</location>
    </subcellularLocation>
    <subcellularLocation>
        <location evidence="3">Nucleus</location>
    </subcellularLocation>
</comment>
<keyword evidence="9" id="KW-0819">tRNA processing</keyword>
<evidence type="ECO:0000256" key="9">
    <source>
        <dbReference type="ARBA" id="ARBA00022694"/>
    </source>
</evidence>
<evidence type="ECO:0000256" key="17">
    <source>
        <dbReference type="ARBA" id="ARBA00023242"/>
    </source>
</evidence>
<evidence type="ECO:0000256" key="12">
    <source>
        <dbReference type="ARBA" id="ARBA00022759"/>
    </source>
</evidence>
<evidence type="ECO:0000256" key="16">
    <source>
        <dbReference type="ARBA" id="ARBA00023128"/>
    </source>
</evidence>
<feature type="transmembrane region" description="Helical" evidence="25">
    <location>
        <begin position="1173"/>
        <end position="1199"/>
    </location>
</feature>
<keyword evidence="8" id="KW-0597">Phosphoprotein</keyword>
<feature type="compositionally biased region" description="Basic and acidic residues" evidence="24">
    <location>
        <begin position="974"/>
        <end position="1003"/>
    </location>
</feature>
<evidence type="ECO:0000256" key="11">
    <source>
        <dbReference type="ARBA" id="ARBA00022723"/>
    </source>
</evidence>
<dbReference type="RefSeq" id="XP_035458359.2">
    <property type="nucleotide sequence ID" value="XM_035602466.2"/>
</dbReference>
<comment type="catalytic activity">
    <reaction evidence="1">
        <text>Endonucleolytic cleavage of RNA, removing extra 3' nucleotides from tRNA precursor, generating 3' termini of tRNAs. A 3'-hydroxy group is left at the tRNA terminus and a 5'-phosphoryl group is left at the trailer molecule.</text>
        <dbReference type="EC" id="3.1.26.11"/>
    </reaction>
</comment>
<feature type="compositionally biased region" description="Polar residues" evidence="24">
    <location>
        <begin position="1331"/>
        <end position="1355"/>
    </location>
</feature>
<evidence type="ECO:0000256" key="19">
    <source>
        <dbReference type="ARBA" id="ARBA00030729"/>
    </source>
</evidence>
<feature type="compositionally biased region" description="Polar residues" evidence="24">
    <location>
        <begin position="1029"/>
        <end position="1038"/>
    </location>
</feature>
<feature type="compositionally biased region" description="Low complexity" evidence="24">
    <location>
        <begin position="901"/>
        <end position="910"/>
    </location>
</feature>
<feature type="compositionally biased region" description="Basic and acidic residues" evidence="24">
    <location>
        <begin position="1504"/>
        <end position="1518"/>
    </location>
</feature>
<evidence type="ECO:0000256" key="15">
    <source>
        <dbReference type="ARBA" id="ARBA00022946"/>
    </source>
</evidence>
<evidence type="ECO:0000256" key="2">
    <source>
        <dbReference type="ARBA" id="ARBA00001947"/>
    </source>
</evidence>
<dbReference type="PANTHER" id="PTHR12553">
    <property type="entry name" value="ZINC PHOSPHODIESTERASE ELAC PROTEIN 2"/>
    <property type="match status" value="1"/>
</dbReference>
<dbReference type="GO" id="GO:0042781">
    <property type="term" value="F:3'-tRNA processing endoribonuclease activity"/>
    <property type="evidence" value="ECO:0007669"/>
    <property type="project" value="UniProtKB-EC"/>
</dbReference>